<gene>
    <name evidence="2" type="ORF">PMAYCL1PPCAC_15735</name>
</gene>
<dbReference type="Proteomes" id="UP001328107">
    <property type="component" value="Unassembled WGS sequence"/>
</dbReference>
<dbReference type="AlphaFoldDB" id="A0AAN5HYH8"/>
<protein>
    <recommendedName>
        <fullName evidence="4">G protein-coupled receptor</fullName>
    </recommendedName>
</protein>
<dbReference type="PANTHER" id="PTHR45907">
    <property type="entry name" value="SERPENTINE RECEPTOR, CLASS J"/>
    <property type="match status" value="1"/>
</dbReference>
<feature type="transmembrane region" description="Helical" evidence="1">
    <location>
        <begin position="96"/>
        <end position="116"/>
    </location>
</feature>
<accession>A0AAN5HYH8</accession>
<keyword evidence="1" id="KW-0472">Membrane</keyword>
<evidence type="ECO:0000256" key="1">
    <source>
        <dbReference type="SAM" id="Phobius"/>
    </source>
</evidence>
<dbReference type="EMBL" id="BTRK01000004">
    <property type="protein sequence ID" value="GMR45540.1"/>
    <property type="molecule type" value="Genomic_DNA"/>
</dbReference>
<keyword evidence="1" id="KW-0812">Transmembrane</keyword>
<evidence type="ECO:0000313" key="3">
    <source>
        <dbReference type="Proteomes" id="UP001328107"/>
    </source>
</evidence>
<feature type="transmembrane region" description="Helical" evidence="1">
    <location>
        <begin position="51"/>
        <end position="75"/>
    </location>
</feature>
<sequence>YTILITFSIGDANEPGTIVLRESYHEQFNITINDGWLILDYWPEGRFAERAFFVLAFTDTILIFASFTSVALSTMTFYHTQMNTLVSDANRKSQRMVLIALCVQAIVPFLCVYIPYVSNLNAPFLGVANLVPQELSASFISAFPLWDAAVIILLMKDYRVGARTLLLCGQQTKVEPFSHLFFTTFTVPSQI</sequence>
<dbReference type="InterPro" id="IPR019423">
    <property type="entry name" value="7TM_GPCR_serpentine_rcpt_Srj"/>
</dbReference>
<dbReference type="PANTHER" id="PTHR45907:SF16">
    <property type="entry name" value="SERPENTINE RECEPTOR, CLASS J"/>
    <property type="match status" value="1"/>
</dbReference>
<evidence type="ECO:0000313" key="2">
    <source>
        <dbReference type="EMBL" id="GMR45540.1"/>
    </source>
</evidence>
<comment type="caution">
    <text evidence="2">The sequence shown here is derived from an EMBL/GenBank/DDBJ whole genome shotgun (WGS) entry which is preliminary data.</text>
</comment>
<feature type="transmembrane region" description="Helical" evidence="1">
    <location>
        <begin position="136"/>
        <end position="155"/>
    </location>
</feature>
<keyword evidence="1" id="KW-1133">Transmembrane helix</keyword>
<evidence type="ECO:0008006" key="4">
    <source>
        <dbReference type="Google" id="ProtNLM"/>
    </source>
</evidence>
<dbReference type="Pfam" id="PF10326">
    <property type="entry name" value="7TM_GPCR_Str"/>
    <property type="match status" value="1"/>
</dbReference>
<proteinExistence type="predicted"/>
<name>A0AAN5HYH8_9BILA</name>
<dbReference type="SUPFAM" id="SSF81321">
    <property type="entry name" value="Family A G protein-coupled receptor-like"/>
    <property type="match status" value="1"/>
</dbReference>
<feature type="non-terminal residue" evidence="2">
    <location>
        <position position="191"/>
    </location>
</feature>
<dbReference type="InterPro" id="IPR019428">
    <property type="entry name" value="7TM_GPCR_serpentine_rcpt_Str"/>
</dbReference>
<feature type="non-terminal residue" evidence="2">
    <location>
        <position position="1"/>
    </location>
</feature>
<organism evidence="2 3">
    <name type="scientific">Pristionchus mayeri</name>
    <dbReference type="NCBI Taxonomy" id="1317129"/>
    <lineage>
        <taxon>Eukaryota</taxon>
        <taxon>Metazoa</taxon>
        <taxon>Ecdysozoa</taxon>
        <taxon>Nematoda</taxon>
        <taxon>Chromadorea</taxon>
        <taxon>Rhabditida</taxon>
        <taxon>Rhabditina</taxon>
        <taxon>Diplogasteromorpha</taxon>
        <taxon>Diplogasteroidea</taxon>
        <taxon>Neodiplogasteridae</taxon>
        <taxon>Pristionchus</taxon>
    </lineage>
</organism>
<keyword evidence="3" id="KW-1185">Reference proteome</keyword>
<reference evidence="3" key="1">
    <citation type="submission" date="2022-10" db="EMBL/GenBank/DDBJ databases">
        <title>Genome assembly of Pristionchus species.</title>
        <authorList>
            <person name="Yoshida K."/>
            <person name="Sommer R.J."/>
        </authorList>
    </citation>
    <scope>NUCLEOTIDE SEQUENCE [LARGE SCALE GENOMIC DNA]</scope>
    <source>
        <strain evidence="3">RS5460</strain>
    </source>
</reference>